<reference evidence="2 3" key="1">
    <citation type="journal article" date="2019" name="Commun. Biol.">
        <title>The bagworm genome reveals a unique fibroin gene that provides high tensile strength.</title>
        <authorList>
            <person name="Kono N."/>
            <person name="Nakamura H."/>
            <person name="Ohtoshi R."/>
            <person name="Tomita M."/>
            <person name="Numata K."/>
            <person name="Arakawa K."/>
        </authorList>
    </citation>
    <scope>NUCLEOTIDE SEQUENCE [LARGE SCALE GENOMIC DNA]</scope>
</reference>
<organism evidence="2 3">
    <name type="scientific">Eumeta variegata</name>
    <name type="common">Bagworm moth</name>
    <name type="synonym">Eumeta japonica</name>
    <dbReference type="NCBI Taxonomy" id="151549"/>
    <lineage>
        <taxon>Eukaryota</taxon>
        <taxon>Metazoa</taxon>
        <taxon>Ecdysozoa</taxon>
        <taxon>Arthropoda</taxon>
        <taxon>Hexapoda</taxon>
        <taxon>Insecta</taxon>
        <taxon>Pterygota</taxon>
        <taxon>Neoptera</taxon>
        <taxon>Endopterygota</taxon>
        <taxon>Lepidoptera</taxon>
        <taxon>Glossata</taxon>
        <taxon>Ditrysia</taxon>
        <taxon>Tineoidea</taxon>
        <taxon>Psychidae</taxon>
        <taxon>Oiketicinae</taxon>
        <taxon>Eumeta</taxon>
    </lineage>
</organism>
<protein>
    <submittedName>
        <fullName evidence="2">Uncharacterized protein</fullName>
    </submittedName>
</protein>
<keyword evidence="3" id="KW-1185">Reference proteome</keyword>
<gene>
    <name evidence="2" type="ORF">EVAR_66015_1</name>
</gene>
<evidence type="ECO:0000313" key="2">
    <source>
        <dbReference type="EMBL" id="GBP83279.1"/>
    </source>
</evidence>
<sequence>MHKSLTLRCNDKASLRVKFIAAQRRPPPAGPRDKRRKQGAPNQFINVYPNALYLDADRYRKCLHLGVHLTRDGTPIERPPPAPPSLSALSIEHRKPINTNCPHKYHNPNDRRRVGYRAGDIGGNVLTSVVYLESRVPLKRSRRPSIRIRRRVRGRRTAGARAVPPRAGRRDPIAGVCRPTCARTRRYRAGARNRSGSSGPLYEAEYNFIVNNERKTGVHFRFSFNAGHLYFRAGPPRPGAGGQR</sequence>
<dbReference type="AlphaFoldDB" id="A0A4C1Z8N3"/>
<name>A0A4C1Z8N3_EUMVA</name>
<comment type="caution">
    <text evidence="2">The sequence shown here is derived from an EMBL/GenBank/DDBJ whole genome shotgun (WGS) entry which is preliminary data.</text>
</comment>
<accession>A0A4C1Z8N3</accession>
<dbReference type="Proteomes" id="UP000299102">
    <property type="component" value="Unassembled WGS sequence"/>
</dbReference>
<evidence type="ECO:0000256" key="1">
    <source>
        <dbReference type="SAM" id="MobiDB-lite"/>
    </source>
</evidence>
<proteinExistence type="predicted"/>
<feature type="region of interest" description="Disordered" evidence="1">
    <location>
        <begin position="23"/>
        <end position="42"/>
    </location>
</feature>
<dbReference type="EMBL" id="BGZK01001613">
    <property type="protein sequence ID" value="GBP83279.1"/>
    <property type="molecule type" value="Genomic_DNA"/>
</dbReference>
<evidence type="ECO:0000313" key="3">
    <source>
        <dbReference type="Proteomes" id="UP000299102"/>
    </source>
</evidence>